<evidence type="ECO:0000256" key="5">
    <source>
        <dbReference type="ARBA" id="ARBA00023242"/>
    </source>
</evidence>
<dbReference type="GO" id="GO:0006357">
    <property type="term" value="P:regulation of transcription by RNA polymerase II"/>
    <property type="evidence" value="ECO:0007669"/>
    <property type="project" value="InterPro"/>
</dbReference>
<keyword evidence="5" id="KW-0539">Nucleus</keyword>
<evidence type="ECO:0000256" key="6">
    <source>
        <dbReference type="SAM" id="MobiDB-lite"/>
    </source>
</evidence>
<feature type="compositionally biased region" description="Basic and acidic residues" evidence="6">
    <location>
        <begin position="159"/>
        <end position="175"/>
    </location>
</feature>
<proteinExistence type="inferred from homology"/>
<evidence type="ECO:0000256" key="1">
    <source>
        <dbReference type="ARBA" id="ARBA00004123"/>
    </source>
</evidence>
<dbReference type="InterPro" id="IPR007018">
    <property type="entry name" value="Mediator_Med6"/>
</dbReference>
<evidence type="ECO:0000256" key="4">
    <source>
        <dbReference type="ARBA" id="ARBA00023163"/>
    </source>
</evidence>
<comment type="caution">
    <text evidence="7">The sequence shown here is derived from an EMBL/GenBank/DDBJ whole genome shotgun (WGS) entry which is preliminary data.</text>
</comment>
<organism evidence="7 8">
    <name type="scientific">Babesia caballi</name>
    <dbReference type="NCBI Taxonomy" id="5871"/>
    <lineage>
        <taxon>Eukaryota</taxon>
        <taxon>Sar</taxon>
        <taxon>Alveolata</taxon>
        <taxon>Apicomplexa</taxon>
        <taxon>Aconoidasida</taxon>
        <taxon>Piroplasmida</taxon>
        <taxon>Babesiidae</taxon>
        <taxon>Babesia</taxon>
    </lineage>
</organism>
<feature type="region of interest" description="Disordered" evidence="6">
    <location>
        <begin position="118"/>
        <end position="146"/>
    </location>
</feature>
<dbReference type="Gene3D" id="3.10.450.580">
    <property type="entry name" value="Mediator complex, subunit Med6"/>
    <property type="match status" value="1"/>
</dbReference>
<dbReference type="GeneID" id="94196238"/>
<accession>A0AAV4LY63</accession>
<protein>
    <submittedName>
        <fullName evidence="7">Mediator of RNA polymerase II transcription subunit 6</fullName>
    </submittedName>
</protein>
<feature type="region of interest" description="Disordered" evidence="6">
    <location>
        <begin position="270"/>
        <end position="314"/>
    </location>
</feature>
<dbReference type="AntiFam" id="ANF00149">
    <property type="entry name" value="Shadow ORF (opposite cshA)"/>
</dbReference>
<feature type="compositionally biased region" description="Gly residues" evidence="6">
    <location>
        <begin position="290"/>
        <end position="303"/>
    </location>
</feature>
<dbReference type="PANTHER" id="PTHR13104">
    <property type="entry name" value="MED-6-RELATED"/>
    <property type="match status" value="1"/>
</dbReference>
<evidence type="ECO:0000256" key="2">
    <source>
        <dbReference type="ARBA" id="ARBA00007526"/>
    </source>
</evidence>
<dbReference type="Pfam" id="PF04934">
    <property type="entry name" value="Med6"/>
    <property type="match status" value="1"/>
</dbReference>
<comment type="subcellular location">
    <subcellularLocation>
        <location evidence="1">Nucleus</location>
    </subcellularLocation>
</comment>
<keyword evidence="8" id="KW-1185">Reference proteome</keyword>
<name>A0AAV4LY63_BABCB</name>
<dbReference type="GO" id="GO:0016592">
    <property type="term" value="C:mediator complex"/>
    <property type="evidence" value="ECO:0007669"/>
    <property type="project" value="InterPro"/>
</dbReference>
<dbReference type="AlphaFoldDB" id="A0AAV4LY63"/>
<evidence type="ECO:0000313" key="8">
    <source>
        <dbReference type="Proteomes" id="UP001497744"/>
    </source>
</evidence>
<dbReference type="EMBL" id="BPLF01000003">
    <property type="protein sequence ID" value="GIX64757.1"/>
    <property type="molecule type" value="Genomic_DNA"/>
</dbReference>
<comment type="similarity">
    <text evidence="2">Belongs to the Mediator complex subunit 6 family.</text>
</comment>
<dbReference type="Proteomes" id="UP001497744">
    <property type="component" value="Unassembled WGS sequence"/>
</dbReference>
<dbReference type="GO" id="GO:0003712">
    <property type="term" value="F:transcription coregulator activity"/>
    <property type="evidence" value="ECO:0007669"/>
    <property type="project" value="InterPro"/>
</dbReference>
<reference evidence="7 8" key="1">
    <citation type="submission" date="2021-06" db="EMBL/GenBank/DDBJ databases">
        <title>Genome sequence of Babesia caballi.</title>
        <authorList>
            <person name="Yamagishi J."/>
            <person name="Kidaka T."/>
            <person name="Ochi A."/>
        </authorList>
    </citation>
    <scope>NUCLEOTIDE SEQUENCE [LARGE SCALE GENOMIC DNA]</scope>
    <source>
        <strain evidence="7">USDA-D6B2</strain>
    </source>
</reference>
<keyword evidence="3" id="KW-0805">Transcription regulation</keyword>
<gene>
    <name evidence="7" type="ORF">BcabD6B2_41920</name>
</gene>
<dbReference type="InterPro" id="IPR038566">
    <property type="entry name" value="Mediator_Med6_sf"/>
</dbReference>
<evidence type="ECO:0000313" key="7">
    <source>
        <dbReference type="EMBL" id="GIX64757.1"/>
    </source>
</evidence>
<dbReference type="RefSeq" id="XP_067716826.1">
    <property type="nucleotide sequence ID" value="XM_067860725.1"/>
</dbReference>
<keyword evidence="4" id="KW-0804">Transcription</keyword>
<sequence>MADRKGAAASRRDDAEFVDENESECKCEFLDARFLATVALDSEHAALDYFYQSPFYLKYRDKALNELIRAGQQVDSLPMAAGSAAGSFSVGNQWVNRSSSCLRFRSYAVACGHDAPTGGPDVPGHVQQPGRHQRGAEADGAAGRPGARAVLRERGHLPHHALLEEPGAERSHDDANQGSRQRAPATDAVQVYYIIQGSIFLCPPFGSLVRNRLHESIEHFEKFYDTLNDISAWSATNGYSWEPKPKALDPQIKALCDRYGFKEEHHEDFIRDGAAGAPRGPRRDTRAGQAPGGTAAGGGGDRGQPGLADYSVRAVGGHPGSGTLDRCCVPRSSPPLVVGLSESRTLGLLREAAAGAATAAAAALVALVVRDGLRVAAHVAGGEGATELPAAGGTLAVVTPARVHVGRHQLLEPLRNLLVGLLEQREQVPQNAAVLLVDQRSGDAHVARTPGTTDAVHVVVNVGGQVVVDHVCDVVDVEAPGGNVSGHEDGALASLEETQRLLAVLLTAVAVNGDGHEVVLQKLALDHVGAALGLDEDEHEAVGVLPQQLDQVAKLLLLVSVEEALPNELVRGADAPDGEVEVVGQKVARQLLDLLGEGGAEHHRLAPGLRHVAVVHDAADLRGETHIKHAIGFVQNQVFDAGEPNLVAVDEIGQTAGGRHADVAAAVQLEQLTADLAATVQDDSANARGEDELAGLGEGLHRELAGRREDQTDGVRLAMAVGGHGGRFRRARGQHRSANGQQEGRRLAGAGLGTRHQVAARHDDGNRVLLDGRRLRVVHAPNVHHEQLVDTRLEVLDRDDGVGLVASHLDGDVLVRVEVDAGVCAGVHLAEDVLLLLPDVPAATPVRPGRGVRTGVPAPVAEGAVAEAVAARVRPRIFVRDRAIEDVSAVLIVCAR</sequence>
<feature type="region of interest" description="Disordered" evidence="6">
    <location>
        <begin position="159"/>
        <end position="183"/>
    </location>
</feature>
<evidence type="ECO:0000256" key="3">
    <source>
        <dbReference type="ARBA" id="ARBA00023015"/>
    </source>
</evidence>